<accession>A0A1X7H183</accession>
<feature type="compositionally biased region" description="Basic residues" evidence="1">
    <location>
        <begin position="60"/>
        <end position="73"/>
    </location>
</feature>
<sequence>MGSSGRSRFVLGCMASFVPGLSIALPISEKSPGRASSGRPEQDITEWFEIRIALAYRARGRTSPRARAGRRVRVQGGTGPAPGNGRIRGRAGACWARCTTRDKAAPSIFRPMQVSGEASRMASQRTPLSSRDGGTSLKSISPVPRARASAPYSASDKGAMRVALERRGRKDVDLFERDASRRHGGCLLMRARRSARFRRTHP</sequence>
<evidence type="ECO:0000313" key="2">
    <source>
        <dbReference type="EMBL" id="SMF77153.1"/>
    </source>
</evidence>
<dbReference type="EMBL" id="FXAH01000019">
    <property type="protein sequence ID" value="SMF77153.1"/>
    <property type="molecule type" value="Genomic_DNA"/>
</dbReference>
<dbReference type="STRING" id="28094.SAMN06295900_119110"/>
<evidence type="ECO:0000256" key="1">
    <source>
        <dbReference type="SAM" id="MobiDB-lite"/>
    </source>
</evidence>
<feature type="compositionally biased region" description="Low complexity" evidence="1">
    <location>
        <begin position="141"/>
        <end position="154"/>
    </location>
</feature>
<name>A0A1X7H183_TRICW</name>
<dbReference type="Proteomes" id="UP000192911">
    <property type="component" value="Unassembled WGS sequence"/>
</dbReference>
<feature type="region of interest" description="Disordered" evidence="1">
    <location>
        <begin position="60"/>
        <end position="88"/>
    </location>
</feature>
<evidence type="ECO:0000313" key="3">
    <source>
        <dbReference type="Proteomes" id="UP000192911"/>
    </source>
</evidence>
<feature type="compositionally biased region" description="Polar residues" evidence="1">
    <location>
        <begin position="121"/>
        <end position="139"/>
    </location>
</feature>
<dbReference type="AlphaFoldDB" id="A0A1X7H183"/>
<proteinExistence type="predicted"/>
<protein>
    <submittedName>
        <fullName evidence="2">Uncharacterized protein</fullName>
    </submittedName>
</protein>
<organism evidence="2 3">
    <name type="scientific">Trinickia caryophylli</name>
    <name type="common">Paraburkholderia caryophylli</name>
    <dbReference type="NCBI Taxonomy" id="28094"/>
    <lineage>
        <taxon>Bacteria</taxon>
        <taxon>Pseudomonadati</taxon>
        <taxon>Pseudomonadota</taxon>
        <taxon>Betaproteobacteria</taxon>
        <taxon>Burkholderiales</taxon>
        <taxon>Burkholderiaceae</taxon>
        <taxon>Trinickia</taxon>
    </lineage>
</organism>
<keyword evidence="3" id="KW-1185">Reference proteome</keyword>
<reference evidence="3" key="1">
    <citation type="submission" date="2017-04" db="EMBL/GenBank/DDBJ databases">
        <authorList>
            <person name="Varghese N."/>
            <person name="Submissions S."/>
        </authorList>
    </citation>
    <scope>NUCLEOTIDE SEQUENCE [LARGE SCALE GENOMIC DNA]</scope>
    <source>
        <strain evidence="3">Ballard 720</strain>
    </source>
</reference>
<gene>
    <name evidence="2" type="ORF">SAMN06295900_119110</name>
</gene>
<feature type="region of interest" description="Disordered" evidence="1">
    <location>
        <begin position="114"/>
        <end position="154"/>
    </location>
</feature>